<dbReference type="PANTHER" id="PTHR46889:SF4">
    <property type="entry name" value="TRANSPOSASE INSO FOR INSERTION SEQUENCE ELEMENT IS911B-RELATED"/>
    <property type="match status" value="1"/>
</dbReference>
<feature type="coiled-coil region" evidence="1">
    <location>
        <begin position="63"/>
        <end position="90"/>
    </location>
</feature>
<evidence type="ECO:0000313" key="4">
    <source>
        <dbReference type="Proteomes" id="UP000289703"/>
    </source>
</evidence>
<keyword evidence="1" id="KW-0175">Coiled coil</keyword>
<dbReference type="InterPro" id="IPR002514">
    <property type="entry name" value="Transposase_8"/>
</dbReference>
<dbReference type="Pfam" id="PF13276">
    <property type="entry name" value="HTH_21"/>
    <property type="match status" value="1"/>
</dbReference>
<dbReference type="PANTHER" id="PTHR46889">
    <property type="entry name" value="TRANSPOSASE INSF FOR INSERTION SEQUENCE IS3B-RELATED"/>
    <property type="match status" value="1"/>
</dbReference>
<dbReference type="Pfam" id="PF01527">
    <property type="entry name" value="HTH_Tnp_1"/>
    <property type="match status" value="1"/>
</dbReference>
<sequence>MEKERRKFSREFKLNAVELSYSRANIRELAHELDVRPELIYRWRSEFLNYQKTSFPGNGKVKLTEEESEISRLQKELAEMRMERDILKKGSAHLFQERWEIYQFIRNHFSMFPIEMMCRVLDVSRSSYYLWLKSEPSQRALENKRLTQQIRIIYKESKQTYGSPRMTEELNARAISVSRPRVARLMKKANLRSITKKKFVVTTYSKHGFALSPNLLNREFNPQRQGEVWVSDITYVRTYEGWLYLTVIIDLADRKIIGWSTSKTMKAADTVMPAWKMATLNRSISDRLIFHSDQGVQYACNEFRETLKKDKRVVQSMSRKGNCWDNACAESFFKSIKTEWVYRFKYKTIKSAALSIFEYIETWYNTCRRHSSLNYLSPLEYGRLLNNDKRAA</sequence>
<dbReference type="GO" id="GO:0004803">
    <property type="term" value="F:transposase activity"/>
    <property type="evidence" value="ECO:0007669"/>
    <property type="project" value="InterPro"/>
</dbReference>
<dbReference type="InterPro" id="IPR048020">
    <property type="entry name" value="Transpos_IS3"/>
</dbReference>
<dbReference type="Proteomes" id="UP000289703">
    <property type="component" value="Unassembled WGS sequence"/>
</dbReference>
<dbReference type="SUPFAM" id="SSF46689">
    <property type="entry name" value="Homeodomain-like"/>
    <property type="match status" value="1"/>
</dbReference>
<dbReference type="InterPro" id="IPR012337">
    <property type="entry name" value="RNaseH-like_sf"/>
</dbReference>
<name>A0A4Q1JHG8_9BACT</name>
<evidence type="ECO:0000313" key="3">
    <source>
        <dbReference type="EMBL" id="RXQ86988.1"/>
    </source>
</evidence>
<dbReference type="Gene3D" id="3.30.420.10">
    <property type="entry name" value="Ribonuclease H-like superfamily/Ribonuclease H"/>
    <property type="match status" value="1"/>
</dbReference>
<dbReference type="NCBIfam" id="NF033516">
    <property type="entry name" value="transpos_IS3"/>
    <property type="match status" value="1"/>
</dbReference>
<dbReference type="EMBL" id="SAXA01000039">
    <property type="protein sequence ID" value="RXQ86988.1"/>
    <property type="molecule type" value="Genomic_DNA"/>
</dbReference>
<protein>
    <submittedName>
        <fullName evidence="3">IS3 family transposase</fullName>
    </submittedName>
</protein>
<proteinExistence type="predicted"/>
<reference evidence="3 4" key="1">
    <citation type="submission" date="2019-01" db="EMBL/GenBank/DDBJ databases">
        <title>Ancylomarina salipaludis sp. nov., isolated from a salt marsh.</title>
        <authorList>
            <person name="Yoon J.-H."/>
        </authorList>
    </citation>
    <scope>NUCLEOTIDE SEQUENCE [LARGE SCALE GENOMIC DNA]</scope>
    <source>
        <strain evidence="3 4">SHSM-M15</strain>
    </source>
</reference>
<dbReference type="SUPFAM" id="SSF53098">
    <property type="entry name" value="Ribonuclease H-like"/>
    <property type="match status" value="1"/>
</dbReference>
<accession>A0A4Q1JHG8</accession>
<dbReference type="GO" id="GO:0006313">
    <property type="term" value="P:DNA transposition"/>
    <property type="evidence" value="ECO:0007669"/>
    <property type="project" value="InterPro"/>
</dbReference>
<dbReference type="OrthoDB" id="9815231at2"/>
<dbReference type="RefSeq" id="WP_129255834.1">
    <property type="nucleotide sequence ID" value="NZ_SAXA01000039.1"/>
</dbReference>
<feature type="domain" description="Integrase catalytic" evidence="2">
    <location>
        <begin position="218"/>
        <end position="386"/>
    </location>
</feature>
<dbReference type="InterPro" id="IPR050900">
    <property type="entry name" value="Transposase_IS3/IS150/IS904"/>
</dbReference>
<dbReference type="InterPro" id="IPR009057">
    <property type="entry name" value="Homeodomain-like_sf"/>
</dbReference>
<dbReference type="Pfam" id="PF13333">
    <property type="entry name" value="rve_2"/>
    <property type="match status" value="1"/>
</dbReference>
<dbReference type="InterPro" id="IPR001584">
    <property type="entry name" value="Integrase_cat-core"/>
</dbReference>
<comment type="caution">
    <text evidence="3">The sequence shown here is derived from an EMBL/GenBank/DDBJ whole genome shotgun (WGS) entry which is preliminary data.</text>
</comment>
<dbReference type="GO" id="GO:0015074">
    <property type="term" value="P:DNA integration"/>
    <property type="evidence" value="ECO:0007669"/>
    <property type="project" value="InterPro"/>
</dbReference>
<dbReference type="AlphaFoldDB" id="A0A4Q1JHG8"/>
<dbReference type="InterPro" id="IPR036397">
    <property type="entry name" value="RNaseH_sf"/>
</dbReference>
<evidence type="ECO:0000259" key="2">
    <source>
        <dbReference type="PROSITE" id="PS50994"/>
    </source>
</evidence>
<dbReference type="PROSITE" id="PS50994">
    <property type="entry name" value="INTEGRASE"/>
    <property type="match status" value="1"/>
</dbReference>
<dbReference type="GO" id="GO:0003677">
    <property type="term" value="F:DNA binding"/>
    <property type="evidence" value="ECO:0007669"/>
    <property type="project" value="InterPro"/>
</dbReference>
<dbReference type="Pfam" id="PF00665">
    <property type="entry name" value="rve"/>
    <property type="match status" value="1"/>
</dbReference>
<organism evidence="3 4">
    <name type="scientific">Ancylomarina salipaludis</name>
    <dbReference type="NCBI Taxonomy" id="2501299"/>
    <lineage>
        <taxon>Bacteria</taxon>
        <taxon>Pseudomonadati</taxon>
        <taxon>Bacteroidota</taxon>
        <taxon>Bacteroidia</taxon>
        <taxon>Marinilabiliales</taxon>
        <taxon>Marinifilaceae</taxon>
        <taxon>Ancylomarina</taxon>
    </lineage>
</organism>
<keyword evidence="4" id="KW-1185">Reference proteome</keyword>
<dbReference type="InterPro" id="IPR025948">
    <property type="entry name" value="HTH-like_dom"/>
</dbReference>
<evidence type="ECO:0000256" key="1">
    <source>
        <dbReference type="SAM" id="Coils"/>
    </source>
</evidence>
<dbReference type="Gene3D" id="1.10.10.60">
    <property type="entry name" value="Homeodomain-like"/>
    <property type="match status" value="1"/>
</dbReference>
<gene>
    <name evidence="3" type="ORF">EO244_16770</name>
</gene>